<evidence type="ECO:0000313" key="2">
    <source>
        <dbReference type="Proteomes" id="UP000271889"/>
    </source>
</evidence>
<protein>
    <submittedName>
        <fullName evidence="1">Uncharacterized protein</fullName>
    </submittedName>
</protein>
<reference evidence="1 2" key="1">
    <citation type="submission" date="2018-11" db="EMBL/GenBank/DDBJ databases">
        <authorList>
            <consortium name="Pathogen Informatics"/>
        </authorList>
    </citation>
    <scope>NUCLEOTIDE SEQUENCE [LARGE SCALE GENOMIC DNA]</scope>
</reference>
<organism evidence="1 2">
    <name type="scientific">Cylicostephanus goldi</name>
    <name type="common">Nematode worm</name>
    <dbReference type="NCBI Taxonomy" id="71465"/>
    <lineage>
        <taxon>Eukaryota</taxon>
        <taxon>Metazoa</taxon>
        <taxon>Ecdysozoa</taxon>
        <taxon>Nematoda</taxon>
        <taxon>Chromadorea</taxon>
        <taxon>Rhabditida</taxon>
        <taxon>Rhabditina</taxon>
        <taxon>Rhabditomorpha</taxon>
        <taxon>Strongyloidea</taxon>
        <taxon>Strongylidae</taxon>
        <taxon>Cylicostephanus</taxon>
    </lineage>
</organism>
<dbReference type="Proteomes" id="UP000271889">
    <property type="component" value="Unassembled WGS sequence"/>
</dbReference>
<accession>A0A3P6SL05</accession>
<evidence type="ECO:0000313" key="1">
    <source>
        <dbReference type="EMBL" id="VDK72967.1"/>
    </source>
</evidence>
<sequence>MKRKVDKYEPLLDAECGEVHEDAELAASADRPYEIWLDMEGPNIESADDGAHAIDYSIP</sequence>
<dbReference type="OrthoDB" id="2017974at2759"/>
<proteinExistence type="predicted"/>
<dbReference type="AlphaFoldDB" id="A0A3P6SL05"/>
<dbReference type="EMBL" id="UYRV01023066">
    <property type="protein sequence ID" value="VDK72967.1"/>
    <property type="molecule type" value="Genomic_DNA"/>
</dbReference>
<gene>
    <name evidence="1" type="ORF">CGOC_LOCUS6888</name>
</gene>
<keyword evidence="2" id="KW-1185">Reference proteome</keyword>
<name>A0A3P6SL05_CYLGO</name>